<gene>
    <name evidence="2" type="ORF">ACFO0B_02605</name>
</gene>
<keyword evidence="3" id="KW-1185">Reference proteome</keyword>
<protein>
    <submittedName>
        <fullName evidence="2">Three-helix bundle dimerization domain-containing protein</fullName>
    </submittedName>
</protein>
<name>A0ABV8DMJ7_9NOCA</name>
<organism evidence="2 3">
    <name type="scientific">Nocardia jiangsuensis</name>
    <dbReference type="NCBI Taxonomy" id="1691563"/>
    <lineage>
        <taxon>Bacteria</taxon>
        <taxon>Bacillati</taxon>
        <taxon>Actinomycetota</taxon>
        <taxon>Actinomycetes</taxon>
        <taxon>Mycobacteriales</taxon>
        <taxon>Nocardiaceae</taxon>
        <taxon>Nocardia</taxon>
    </lineage>
</organism>
<dbReference type="NCBIfam" id="NF046112">
    <property type="entry name" value="MSMEG_6209_Nter"/>
    <property type="match status" value="1"/>
</dbReference>
<feature type="region of interest" description="Disordered" evidence="1">
    <location>
        <begin position="77"/>
        <end position="101"/>
    </location>
</feature>
<dbReference type="Gene3D" id="1.10.8.1060">
    <property type="entry name" value="Corynebacterium glutamicum thioredoxin-dependent arsenate reductase, N-terminal domain"/>
    <property type="match status" value="1"/>
</dbReference>
<proteinExistence type="predicted"/>
<accession>A0ABV8DMJ7</accession>
<evidence type="ECO:0000256" key="1">
    <source>
        <dbReference type="SAM" id="MobiDB-lite"/>
    </source>
</evidence>
<dbReference type="Proteomes" id="UP001595696">
    <property type="component" value="Unassembled WGS sequence"/>
</dbReference>
<evidence type="ECO:0000313" key="3">
    <source>
        <dbReference type="Proteomes" id="UP001595696"/>
    </source>
</evidence>
<dbReference type="RefSeq" id="WP_378610647.1">
    <property type="nucleotide sequence ID" value="NZ_JBHSAX010000003.1"/>
</dbReference>
<evidence type="ECO:0000313" key="2">
    <source>
        <dbReference type="EMBL" id="MFC3960876.1"/>
    </source>
</evidence>
<feature type="region of interest" description="Disordered" evidence="1">
    <location>
        <begin position="115"/>
        <end position="171"/>
    </location>
</feature>
<sequence length="556" mass="58766">MGDEADGGNREEQAIRRVTDTLAENFADTHAADRIERTVQSVRARFAGHPVREFVPILIERVARRELEQLPAAERVTVAPEPVSTERPSGEEHAVGSAVHSGAETAIAAVQAESHPDAAGATANVTSAPGTGPAGPEQHPAGGNGIRKDPADTPTPANGTGEPRTGPRHAAPEIPFITIPATPDEHLSFFGVARKWAVERPVVPLVVGLVLVLTAVLGVAATRPGDDTPAPVAGTTPVTVRGLVGSEKAEFFADPRVAEVFSRHGLTVQVEPAGSRRIATLDLDGYEFVFPSSATAADRIQREQNIATTYTPFSSPMAVATFTPIVEALTAAGVIRPGPIPTLDIARYLQLVRDNVEWERLPGNTTYPVRKNVLVSTTDPRTSNSAAMYLAVAGFVANDNAVVADADAERRVLPLLGRLFAGQGRTEGTSEGPFREYLAAGMGPAPLVWIYESQFVEAAVAGQTKPGMVLAYPSPTVLSQHTVIPLGEAGDRVGELLSTDPDLQRLAAEHGFRTGGFAAVAERHRIPVAADLIDVVDTPTSETLERMIDGVAATYR</sequence>
<reference evidence="3" key="1">
    <citation type="journal article" date="2019" name="Int. J. Syst. Evol. Microbiol.">
        <title>The Global Catalogue of Microorganisms (GCM) 10K type strain sequencing project: providing services to taxonomists for standard genome sequencing and annotation.</title>
        <authorList>
            <consortium name="The Broad Institute Genomics Platform"/>
            <consortium name="The Broad Institute Genome Sequencing Center for Infectious Disease"/>
            <person name="Wu L."/>
            <person name="Ma J."/>
        </authorList>
    </citation>
    <scope>NUCLEOTIDE SEQUENCE [LARGE SCALE GENOMIC DNA]</scope>
    <source>
        <strain evidence="3">CGMCC 4.7330</strain>
    </source>
</reference>
<dbReference type="EMBL" id="JBHSAX010000003">
    <property type="protein sequence ID" value="MFC3960876.1"/>
    <property type="molecule type" value="Genomic_DNA"/>
</dbReference>
<comment type="caution">
    <text evidence="2">The sequence shown here is derived from an EMBL/GenBank/DDBJ whole genome shotgun (WGS) entry which is preliminary data.</text>
</comment>